<accession>A0A4Q7Y5K2</accession>
<evidence type="ECO:0000256" key="1">
    <source>
        <dbReference type="SAM" id="MobiDB-lite"/>
    </source>
</evidence>
<dbReference type="Proteomes" id="UP000292507">
    <property type="component" value="Unassembled WGS sequence"/>
</dbReference>
<name>A0A4Q7Y5K2_9ACTN</name>
<sequence>MAKREEFDYFVSGGVELFSALAEDTAAEQWHQVSGGSLGERRVLVRLAKDDRGALSCTGLVVGLDGEEVTSTNLRSVPVTAIVRDIGRRLSAEPAGDVDRLLQEILGAALAPSPPRRPDHRRRGGRGPTEQDLRDFMRALHLAGGQEKRGAMTRAAKQYGIDRATAYRWLPVATQRGITGQECDR</sequence>
<dbReference type="EMBL" id="SHKV01000001">
    <property type="protein sequence ID" value="RZU31169.1"/>
    <property type="molecule type" value="Genomic_DNA"/>
</dbReference>
<keyword evidence="3" id="KW-1185">Reference proteome</keyword>
<dbReference type="RefSeq" id="WP_104530460.1">
    <property type="nucleotide sequence ID" value="NZ_POQT01000056.1"/>
</dbReference>
<reference evidence="2 3" key="1">
    <citation type="submission" date="2019-02" db="EMBL/GenBank/DDBJ databases">
        <title>Sequencing the genomes of 1000 actinobacteria strains.</title>
        <authorList>
            <person name="Klenk H.-P."/>
        </authorList>
    </citation>
    <scope>NUCLEOTIDE SEQUENCE [LARGE SCALE GENOMIC DNA]</scope>
    <source>
        <strain evidence="2 3">DSM 44509</strain>
    </source>
</reference>
<organism evidence="2 3">
    <name type="scientific">Blastococcus saxobsidens</name>
    <dbReference type="NCBI Taxonomy" id="138336"/>
    <lineage>
        <taxon>Bacteria</taxon>
        <taxon>Bacillati</taxon>
        <taxon>Actinomycetota</taxon>
        <taxon>Actinomycetes</taxon>
        <taxon>Geodermatophilales</taxon>
        <taxon>Geodermatophilaceae</taxon>
        <taxon>Blastococcus</taxon>
    </lineage>
</organism>
<protein>
    <submittedName>
        <fullName evidence="2">Uncharacterized protein</fullName>
    </submittedName>
</protein>
<evidence type="ECO:0000313" key="2">
    <source>
        <dbReference type="EMBL" id="RZU31169.1"/>
    </source>
</evidence>
<evidence type="ECO:0000313" key="3">
    <source>
        <dbReference type="Proteomes" id="UP000292507"/>
    </source>
</evidence>
<gene>
    <name evidence="2" type="ORF">BKA19_0818</name>
</gene>
<proteinExistence type="predicted"/>
<feature type="region of interest" description="Disordered" evidence="1">
    <location>
        <begin position="110"/>
        <end position="132"/>
    </location>
</feature>
<comment type="caution">
    <text evidence="2">The sequence shown here is derived from an EMBL/GenBank/DDBJ whole genome shotgun (WGS) entry which is preliminary data.</text>
</comment>
<dbReference type="AlphaFoldDB" id="A0A4Q7Y5K2"/>